<name>A0A0R1XAJ6_9LACO</name>
<protein>
    <submittedName>
        <fullName evidence="2">Antibiotic biosynthesis monooxygenase</fullName>
    </submittedName>
</protein>
<keyword evidence="2" id="KW-0560">Oxidoreductase</keyword>
<evidence type="ECO:0000259" key="1">
    <source>
        <dbReference type="PROSITE" id="PS51725"/>
    </source>
</evidence>
<dbReference type="InterPro" id="IPR007138">
    <property type="entry name" value="ABM_dom"/>
</dbReference>
<comment type="caution">
    <text evidence="2">The sequence shown here is derived from an EMBL/GenBank/DDBJ whole genome shotgun (WGS) entry which is preliminary data.</text>
</comment>
<reference evidence="2 3" key="1">
    <citation type="journal article" date="2015" name="Genome Announc.">
        <title>Expanding the biotechnology potential of lactobacilli through comparative genomics of 213 strains and associated genera.</title>
        <authorList>
            <person name="Sun Z."/>
            <person name="Harris H.M."/>
            <person name="McCann A."/>
            <person name="Guo C."/>
            <person name="Argimon S."/>
            <person name="Zhang W."/>
            <person name="Yang X."/>
            <person name="Jeffery I.B."/>
            <person name="Cooney J.C."/>
            <person name="Kagawa T.F."/>
            <person name="Liu W."/>
            <person name="Song Y."/>
            <person name="Salvetti E."/>
            <person name="Wrobel A."/>
            <person name="Rasinkangas P."/>
            <person name="Parkhill J."/>
            <person name="Rea M.C."/>
            <person name="O'Sullivan O."/>
            <person name="Ritari J."/>
            <person name="Douillard F.P."/>
            <person name="Paul Ross R."/>
            <person name="Yang R."/>
            <person name="Briner A.E."/>
            <person name="Felis G.E."/>
            <person name="de Vos W.M."/>
            <person name="Barrangou R."/>
            <person name="Klaenhammer T.R."/>
            <person name="Caufield P.W."/>
            <person name="Cui Y."/>
            <person name="Zhang H."/>
            <person name="O'Toole P.W."/>
        </authorList>
    </citation>
    <scope>NUCLEOTIDE SEQUENCE [LARGE SCALE GENOMIC DNA]</scope>
    <source>
        <strain evidence="2 3">DSM 6035</strain>
    </source>
</reference>
<proteinExistence type="predicted"/>
<gene>
    <name evidence="2" type="ORF">FD32_GL000075</name>
</gene>
<dbReference type="Gene3D" id="3.30.70.100">
    <property type="match status" value="1"/>
</dbReference>
<keyword evidence="3" id="KW-1185">Reference proteome</keyword>
<dbReference type="PROSITE" id="PS51725">
    <property type="entry name" value="ABM"/>
    <property type="match status" value="2"/>
</dbReference>
<dbReference type="PANTHER" id="PTHR33336">
    <property type="entry name" value="QUINOL MONOOXYGENASE YGIN-RELATED"/>
    <property type="match status" value="1"/>
</dbReference>
<dbReference type="AlphaFoldDB" id="A0A0R1XAJ6"/>
<dbReference type="GO" id="GO:0004497">
    <property type="term" value="F:monooxygenase activity"/>
    <property type="evidence" value="ECO:0007669"/>
    <property type="project" value="UniProtKB-KW"/>
</dbReference>
<accession>A0A0R1XAJ6</accession>
<keyword evidence="2" id="KW-0503">Monooxygenase</keyword>
<dbReference type="EMBL" id="AZGM01000064">
    <property type="protein sequence ID" value="KRM27118.1"/>
    <property type="molecule type" value="Genomic_DNA"/>
</dbReference>
<dbReference type="Proteomes" id="UP000051412">
    <property type="component" value="Unassembled WGS sequence"/>
</dbReference>
<dbReference type="SUPFAM" id="SSF54909">
    <property type="entry name" value="Dimeric alpha+beta barrel"/>
    <property type="match status" value="2"/>
</dbReference>
<feature type="domain" description="ABM" evidence="1">
    <location>
        <begin position="119"/>
        <end position="209"/>
    </location>
</feature>
<dbReference type="InterPro" id="IPR050744">
    <property type="entry name" value="AI-2_Isomerase_LsrG"/>
</dbReference>
<dbReference type="OrthoDB" id="2308615at2"/>
<evidence type="ECO:0000313" key="2">
    <source>
        <dbReference type="EMBL" id="KRM27118.1"/>
    </source>
</evidence>
<sequence>MMNADNSVVFKMHLIKIAPDTYEQYLNANRGNLITAVAIEDGTFGMYASHQPDDLTSNYLFEAFDNQEAYKEHVSSDQYQQFAQEMDGVVTNHDEIDLVPQFMGHQNVALNISTPNDLWVNIVRMTVATDHQAEYKKAVTAELQGALSNDPGMLAVYVGTEEGKPNEWVIYEVFQSEENYRQHIADPAYQAYKDNTKQWVENKDVKQTIGDVLVNQNNN</sequence>
<dbReference type="PANTHER" id="PTHR33336:SF3">
    <property type="entry name" value="ABM DOMAIN-CONTAINING PROTEIN"/>
    <property type="match status" value="1"/>
</dbReference>
<dbReference type="PATRIC" id="fig|1423782.4.peg.75"/>
<organism evidence="2 3">
    <name type="scientific">Limosilactobacillus panis DSM 6035</name>
    <dbReference type="NCBI Taxonomy" id="1423782"/>
    <lineage>
        <taxon>Bacteria</taxon>
        <taxon>Bacillati</taxon>
        <taxon>Bacillota</taxon>
        <taxon>Bacilli</taxon>
        <taxon>Lactobacillales</taxon>
        <taxon>Lactobacillaceae</taxon>
        <taxon>Limosilactobacillus</taxon>
    </lineage>
</organism>
<evidence type="ECO:0000313" key="3">
    <source>
        <dbReference type="Proteomes" id="UP000051412"/>
    </source>
</evidence>
<dbReference type="RefSeq" id="WP_047768262.1">
    <property type="nucleotide sequence ID" value="NZ_AZGM01000064.1"/>
</dbReference>
<dbReference type="InterPro" id="IPR011008">
    <property type="entry name" value="Dimeric_a/b-barrel"/>
</dbReference>
<dbReference type="Pfam" id="PF03992">
    <property type="entry name" value="ABM"/>
    <property type="match status" value="2"/>
</dbReference>
<dbReference type="STRING" id="1423782.FD32_GL000075"/>
<feature type="domain" description="ABM" evidence="1">
    <location>
        <begin position="9"/>
        <end position="98"/>
    </location>
</feature>